<reference evidence="2" key="1">
    <citation type="submission" date="2024-02" db="UniProtKB">
        <authorList>
            <consortium name="WormBaseParasite"/>
        </authorList>
    </citation>
    <scope>IDENTIFICATION</scope>
</reference>
<evidence type="ECO:0000313" key="1">
    <source>
        <dbReference type="Proteomes" id="UP000035681"/>
    </source>
</evidence>
<organism evidence="1 2">
    <name type="scientific">Strongyloides stercoralis</name>
    <name type="common">Threadworm</name>
    <dbReference type="NCBI Taxonomy" id="6248"/>
    <lineage>
        <taxon>Eukaryota</taxon>
        <taxon>Metazoa</taxon>
        <taxon>Ecdysozoa</taxon>
        <taxon>Nematoda</taxon>
        <taxon>Chromadorea</taxon>
        <taxon>Rhabditida</taxon>
        <taxon>Tylenchina</taxon>
        <taxon>Panagrolaimomorpha</taxon>
        <taxon>Strongyloidoidea</taxon>
        <taxon>Strongyloididae</taxon>
        <taxon>Strongyloides</taxon>
    </lineage>
</organism>
<sequence length="385" mass="44493">YSFGDSLHKAQAAMNVEKTRQYFCGEEEENSFVPNICKKISIPYYIYFKRKGKLDRKYTLGLCIGEVGNRIYHIETDYDSFFVSKDFCYTGIPSSKQIANIAQDELSHFQLDNTFFLNGSWHDSTNIETKVEESSNNFENSNEDVSINFENSNEDVNINFENSNENVNINFENSNEEVSINFEKSVEKASINFEKLDEETCINFQVPDEEACHNFQIHDGEVCIHSEIPNEKNMEMFNLTNQSLSTDQDIFTFLNQNNDKIVYFVDGSATNLTIKDRNIKSPGVGILEVFDNTKEINYYSESSFLKGRASSPSFGENESLKQFIQNKKQPQNDLWCIISTMLNMARTGGYSYESRHFSSKQSTFNKIRYGGHHHMSDNDYVIYNY</sequence>
<keyword evidence="1" id="KW-1185">Reference proteome</keyword>
<protein>
    <submittedName>
        <fullName evidence="2">Uncharacterized protein</fullName>
    </submittedName>
</protein>
<name>A0AAF5DGT3_STRER</name>
<accession>A0AAF5DGT3</accession>
<dbReference type="Proteomes" id="UP000035681">
    <property type="component" value="Unplaced"/>
</dbReference>
<proteinExistence type="predicted"/>
<dbReference type="WBParaSite" id="TCONS_00012430.p1">
    <property type="protein sequence ID" value="TCONS_00012430.p1"/>
    <property type="gene ID" value="XLOC_008073"/>
</dbReference>
<dbReference type="AlphaFoldDB" id="A0AAF5DGT3"/>
<evidence type="ECO:0000313" key="2">
    <source>
        <dbReference type="WBParaSite" id="TCONS_00012430.p1"/>
    </source>
</evidence>